<dbReference type="RefSeq" id="WP_254163699.1">
    <property type="nucleotide sequence ID" value="NZ_JAHESF010000011.1"/>
</dbReference>
<proteinExistence type="predicted"/>
<keyword evidence="1" id="KW-0521">NADP</keyword>
<dbReference type="InterPro" id="IPR008670">
    <property type="entry name" value="CoA_reduct_LuxC"/>
</dbReference>
<sequence length="335" mass="38134">MNTEDRVEAFEKLGKYLSAIDKDEFKNLAISAGNENSWFTEENIRSAFHGLAHYLRPGHLREWVSRYELTVVNPKTVAVIMAGNIPLVGFHDFLAVLISGHNILIKPSSKDSVLLSHLAKKLGEIEPRFATRITFAEQLKNFDAVIATGSDNSARYFHYYFGKYPNIIRKNRTSCAVLNGRETREELQALGRDVFSYFGLGCRNVSKIFVPLHYDLPQLLKSWEPFHDIIHHHKYHNNYDYQKSILLVNRTSFLDSGFVMLQESEKLVSPIAVVYYETYEDEGALALKLTEAREKIQCIVGHTTPGAVPFGEAQVPALWDYADQVDTLKFLSSLN</sequence>
<evidence type="ECO:0000313" key="2">
    <source>
        <dbReference type="EMBL" id="MBT1697829.1"/>
    </source>
</evidence>
<dbReference type="Pfam" id="PF05893">
    <property type="entry name" value="LuxC"/>
    <property type="match status" value="1"/>
</dbReference>
<evidence type="ECO:0000313" key="3">
    <source>
        <dbReference type="Proteomes" id="UP001319200"/>
    </source>
</evidence>
<name>A0AAP2DPD4_9BACT</name>
<reference evidence="2 3" key="1">
    <citation type="submission" date="2021-05" db="EMBL/GenBank/DDBJ databases">
        <title>A Polyphasic approach of four new species of the genus Ohtaekwangia: Ohtaekwangia histidinii sp. nov., Ohtaekwangia cretensis sp. nov., Ohtaekwangia indiensis sp. nov., Ohtaekwangia reichenbachii sp. nov. from diverse environment.</title>
        <authorList>
            <person name="Octaviana S."/>
        </authorList>
    </citation>
    <scope>NUCLEOTIDE SEQUENCE [LARGE SCALE GENOMIC DNA]</scope>
    <source>
        <strain evidence="2 3">PWU4</strain>
    </source>
</reference>
<dbReference type="EMBL" id="JAHESF010000011">
    <property type="protein sequence ID" value="MBT1697829.1"/>
    <property type="molecule type" value="Genomic_DNA"/>
</dbReference>
<dbReference type="AlphaFoldDB" id="A0AAP2DPD4"/>
<gene>
    <name evidence="2" type="ORF">KK083_13130</name>
</gene>
<dbReference type="SUPFAM" id="SSF53720">
    <property type="entry name" value="ALDH-like"/>
    <property type="match status" value="1"/>
</dbReference>
<keyword evidence="3" id="KW-1185">Reference proteome</keyword>
<protein>
    <submittedName>
        <fullName evidence="2">Acyl-CoA reductase</fullName>
    </submittedName>
</protein>
<dbReference type="InterPro" id="IPR016161">
    <property type="entry name" value="Ald_DH/histidinol_DH"/>
</dbReference>
<organism evidence="2 3">
    <name type="scientific">Chryseosolibacter histidini</name>
    <dbReference type="NCBI Taxonomy" id="2782349"/>
    <lineage>
        <taxon>Bacteria</taxon>
        <taxon>Pseudomonadati</taxon>
        <taxon>Bacteroidota</taxon>
        <taxon>Cytophagia</taxon>
        <taxon>Cytophagales</taxon>
        <taxon>Chryseotaleaceae</taxon>
        <taxon>Chryseosolibacter</taxon>
    </lineage>
</organism>
<dbReference type="GO" id="GO:0008218">
    <property type="term" value="P:bioluminescence"/>
    <property type="evidence" value="ECO:0007669"/>
    <property type="project" value="InterPro"/>
</dbReference>
<comment type="caution">
    <text evidence="2">The sequence shown here is derived from an EMBL/GenBank/DDBJ whole genome shotgun (WGS) entry which is preliminary data.</text>
</comment>
<evidence type="ECO:0000256" key="1">
    <source>
        <dbReference type="ARBA" id="ARBA00022857"/>
    </source>
</evidence>
<dbReference type="Proteomes" id="UP001319200">
    <property type="component" value="Unassembled WGS sequence"/>
</dbReference>
<accession>A0AAP2DPD4</accession>
<dbReference type="GO" id="GO:0003995">
    <property type="term" value="F:acyl-CoA dehydrogenase activity"/>
    <property type="evidence" value="ECO:0007669"/>
    <property type="project" value="InterPro"/>
</dbReference>